<keyword evidence="1" id="KW-0472">Membrane</keyword>
<feature type="transmembrane region" description="Helical" evidence="1">
    <location>
        <begin position="101"/>
        <end position="121"/>
    </location>
</feature>
<feature type="transmembrane region" description="Helical" evidence="1">
    <location>
        <begin position="127"/>
        <end position="145"/>
    </location>
</feature>
<evidence type="ECO:0008006" key="4">
    <source>
        <dbReference type="Google" id="ProtNLM"/>
    </source>
</evidence>
<organism evidence="2 3">
    <name type="scientific">Amycolatopsis acididurans</name>
    <dbReference type="NCBI Taxonomy" id="2724524"/>
    <lineage>
        <taxon>Bacteria</taxon>
        <taxon>Bacillati</taxon>
        <taxon>Actinomycetota</taxon>
        <taxon>Actinomycetes</taxon>
        <taxon>Pseudonocardiales</taxon>
        <taxon>Pseudonocardiaceae</taxon>
        <taxon>Amycolatopsis</taxon>
    </lineage>
</organism>
<feature type="transmembrane region" description="Helical" evidence="1">
    <location>
        <begin position="32"/>
        <end position="51"/>
    </location>
</feature>
<keyword evidence="1" id="KW-0812">Transmembrane</keyword>
<proteinExistence type="predicted"/>
<keyword evidence="3" id="KW-1185">Reference proteome</keyword>
<sequence>MHEPTPEEAKAALRAVHEGKEQVIKSAVGSRWMWIAGGLVIFLYSTANDLFPAAQPWLGWPVVVVCLLLALGLRTRVGGALFGQRVAVSSRSLSLSLKWRLLRIAPVFAIAIVVLLLVGLLHLSHAGIYYGALAGLYFVFLGPRFRLWLLRRQDRTA</sequence>
<accession>A0ABX1IYB4</accession>
<keyword evidence="1" id="KW-1133">Transmembrane helix</keyword>
<name>A0ABX1IYB4_9PSEU</name>
<dbReference type="EMBL" id="JAAXLS010000002">
    <property type="protein sequence ID" value="NKQ52513.1"/>
    <property type="molecule type" value="Genomic_DNA"/>
</dbReference>
<protein>
    <recommendedName>
        <fullName evidence="4">Transmembrane protein</fullName>
    </recommendedName>
</protein>
<evidence type="ECO:0000256" key="1">
    <source>
        <dbReference type="SAM" id="Phobius"/>
    </source>
</evidence>
<evidence type="ECO:0000313" key="3">
    <source>
        <dbReference type="Proteomes" id="UP000715441"/>
    </source>
</evidence>
<evidence type="ECO:0000313" key="2">
    <source>
        <dbReference type="EMBL" id="NKQ52513.1"/>
    </source>
</evidence>
<comment type="caution">
    <text evidence="2">The sequence shown here is derived from an EMBL/GenBank/DDBJ whole genome shotgun (WGS) entry which is preliminary data.</text>
</comment>
<gene>
    <name evidence="2" type="ORF">HFP15_06435</name>
</gene>
<feature type="transmembrane region" description="Helical" evidence="1">
    <location>
        <begin position="57"/>
        <end position="75"/>
    </location>
</feature>
<dbReference type="Proteomes" id="UP000715441">
    <property type="component" value="Unassembled WGS sequence"/>
</dbReference>
<reference evidence="2 3" key="1">
    <citation type="submission" date="2020-04" db="EMBL/GenBank/DDBJ databases">
        <title>Novel species.</title>
        <authorList>
            <person name="Teo W.F.A."/>
            <person name="Lipun K."/>
            <person name="Srisuk N."/>
            <person name="Duangmal K."/>
        </authorList>
    </citation>
    <scope>NUCLEOTIDE SEQUENCE [LARGE SCALE GENOMIC DNA]</scope>
    <source>
        <strain evidence="2 3">K13G38</strain>
    </source>
</reference>